<evidence type="ECO:0000256" key="4">
    <source>
        <dbReference type="ARBA" id="ARBA00022729"/>
    </source>
</evidence>
<dbReference type="Gene3D" id="3.10.50.40">
    <property type="match status" value="1"/>
</dbReference>
<keyword evidence="4 8" id="KW-0732">Signal</keyword>
<dbReference type="PANTHER" id="PTHR47245">
    <property type="entry name" value="PEPTIDYLPROLYL ISOMERASE"/>
    <property type="match status" value="1"/>
</dbReference>
<proteinExistence type="inferred from homology"/>
<dbReference type="PANTHER" id="PTHR47245:SF1">
    <property type="entry name" value="FOLDASE PROTEIN PRSA"/>
    <property type="match status" value="1"/>
</dbReference>
<comment type="similarity">
    <text evidence="2">Belongs to the PpiC/parvulin rotamase family.</text>
</comment>
<dbReference type="SUPFAM" id="SSF109998">
    <property type="entry name" value="Triger factor/SurA peptide-binding domain-like"/>
    <property type="match status" value="1"/>
</dbReference>
<comment type="caution">
    <text evidence="10">The sequence shown here is derived from an EMBL/GenBank/DDBJ whole genome shotgun (WGS) entry which is preliminary data.</text>
</comment>
<evidence type="ECO:0000256" key="1">
    <source>
        <dbReference type="ARBA" id="ARBA00000971"/>
    </source>
</evidence>
<dbReference type="Gene3D" id="1.10.8.1040">
    <property type="match status" value="1"/>
</dbReference>
<evidence type="ECO:0000256" key="8">
    <source>
        <dbReference type="SAM" id="SignalP"/>
    </source>
</evidence>
<dbReference type="EMBL" id="WWCX01000096">
    <property type="protein sequence ID" value="MYM98010.1"/>
    <property type="molecule type" value="Genomic_DNA"/>
</dbReference>
<evidence type="ECO:0000256" key="3">
    <source>
        <dbReference type="ARBA" id="ARBA00013194"/>
    </source>
</evidence>
<keyword evidence="6 10" id="KW-0413">Isomerase</keyword>
<dbReference type="InterPro" id="IPR000297">
    <property type="entry name" value="PPIase_PpiC"/>
</dbReference>
<dbReference type="AlphaFoldDB" id="A0A845GXC4"/>
<evidence type="ECO:0000256" key="2">
    <source>
        <dbReference type="ARBA" id="ARBA00007656"/>
    </source>
</evidence>
<dbReference type="Pfam" id="PF13145">
    <property type="entry name" value="Rotamase_2"/>
    <property type="match status" value="1"/>
</dbReference>
<feature type="region of interest" description="Disordered" evidence="7">
    <location>
        <begin position="286"/>
        <end position="305"/>
    </location>
</feature>
<evidence type="ECO:0000256" key="5">
    <source>
        <dbReference type="ARBA" id="ARBA00023110"/>
    </source>
</evidence>
<evidence type="ECO:0000256" key="6">
    <source>
        <dbReference type="ARBA" id="ARBA00023235"/>
    </source>
</evidence>
<sequence>MRRPSLSASGRLLCAGVVLTALAVLSACGEKEKKPGQALASVNGEEITVLQLNEELQRSGVQAAQQEQAKRQLVESLIDRQLLLNEAAKEKLDRDPKVVQAVERAKALIVAQSYMQKRLGTPAKPTPAEVAAYFEQHPEFFARRKQIDMRELVIATADMTADLKAAMDAAKSLDEVAAWLDAHKVKFSRTQLSRTTAELPPELSTRLLGLPKGQLFIIKEGQRSLLISIADVRDAPVTLEQSTAQIEQFLFNKKNKDTADAELARLRAAAKIEYMDKTLAPVKGAAATPAASADSANARGVAGLK</sequence>
<accession>A0A845GXC4</accession>
<organism evidence="10 11">
    <name type="scientific">Duganella vulcania</name>
    <dbReference type="NCBI Taxonomy" id="2692166"/>
    <lineage>
        <taxon>Bacteria</taxon>
        <taxon>Pseudomonadati</taxon>
        <taxon>Pseudomonadota</taxon>
        <taxon>Betaproteobacteria</taxon>
        <taxon>Burkholderiales</taxon>
        <taxon>Oxalobacteraceae</taxon>
        <taxon>Telluria group</taxon>
        <taxon>Duganella</taxon>
    </lineage>
</organism>
<protein>
    <recommendedName>
        <fullName evidence="3">peptidylprolyl isomerase</fullName>
        <ecNumber evidence="3">5.2.1.8</ecNumber>
    </recommendedName>
</protein>
<name>A0A845GXC4_9BURK</name>
<evidence type="ECO:0000256" key="7">
    <source>
        <dbReference type="SAM" id="MobiDB-lite"/>
    </source>
</evidence>
<dbReference type="GO" id="GO:0003755">
    <property type="term" value="F:peptidyl-prolyl cis-trans isomerase activity"/>
    <property type="evidence" value="ECO:0007669"/>
    <property type="project" value="UniProtKB-KW"/>
</dbReference>
<dbReference type="InterPro" id="IPR014274">
    <property type="entry name" value="PPIase_EpsD"/>
</dbReference>
<evidence type="ECO:0000259" key="9">
    <source>
        <dbReference type="Pfam" id="PF13145"/>
    </source>
</evidence>
<comment type="catalytic activity">
    <reaction evidence="1">
        <text>[protein]-peptidylproline (omega=180) = [protein]-peptidylproline (omega=0)</text>
        <dbReference type="Rhea" id="RHEA:16237"/>
        <dbReference type="Rhea" id="RHEA-COMP:10747"/>
        <dbReference type="Rhea" id="RHEA-COMP:10748"/>
        <dbReference type="ChEBI" id="CHEBI:83833"/>
        <dbReference type="ChEBI" id="CHEBI:83834"/>
        <dbReference type="EC" id="5.2.1.8"/>
    </reaction>
</comment>
<feature type="domain" description="PpiC" evidence="9">
    <location>
        <begin position="125"/>
        <end position="241"/>
    </location>
</feature>
<dbReference type="InterPro" id="IPR046357">
    <property type="entry name" value="PPIase_dom_sf"/>
</dbReference>
<dbReference type="PROSITE" id="PS51257">
    <property type="entry name" value="PROKAR_LIPOPROTEIN"/>
    <property type="match status" value="1"/>
</dbReference>
<dbReference type="Pfam" id="PF13624">
    <property type="entry name" value="SurA_N_3"/>
    <property type="match status" value="1"/>
</dbReference>
<evidence type="ECO:0000313" key="11">
    <source>
        <dbReference type="Proteomes" id="UP000447355"/>
    </source>
</evidence>
<dbReference type="Proteomes" id="UP000447355">
    <property type="component" value="Unassembled WGS sequence"/>
</dbReference>
<reference evidence="10" key="1">
    <citation type="submission" date="2019-12" db="EMBL/GenBank/DDBJ databases">
        <title>Novel species isolated from a subtropical stream in China.</title>
        <authorList>
            <person name="Lu H."/>
        </authorList>
    </citation>
    <scope>NUCLEOTIDE SEQUENCE [LARGE SCALE GENOMIC DNA]</scope>
    <source>
        <strain evidence="10">FT81W</strain>
    </source>
</reference>
<feature type="chain" id="PRO_5032324139" description="peptidylprolyl isomerase" evidence="8">
    <location>
        <begin position="24"/>
        <end position="305"/>
    </location>
</feature>
<dbReference type="EC" id="5.2.1.8" evidence="3"/>
<keyword evidence="5" id="KW-0697">Rotamase</keyword>
<evidence type="ECO:0000313" key="10">
    <source>
        <dbReference type="EMBL" id="MYM98010.1"/>
    </source>
</evidence>
<dbReference type="InterPro" id="IPR027304">
    <property type="entry name" value="Trigger_fact/SurA_dom_sf"/>
</dbReference>
<feature type="signal peptide" evidence="8">
    <location>
        <begin position="1"/>
        <end position="23"/>
    </location>
</feature>
<dbReference type="InterPro" id="IPR050245">
    <property type="entry name" value="PrsA_foldase"/>
</dbReference>
<gene>
    <name evidence="10" type="primary">epsD</name>
    <name evidence="10" type="ORF">GTP90_29605</name>
</gene>
<dbReference type="NCBIfam" id="TIGR02925">
    <property type="entry name" value="cis_trans_EpsD"/>
    <property type="match status" value="1"/>
</dbReference>
<dbReference type="Gene3D" id="1.10.4030.10">
    <property type="entry name" value="Porin chaperone SurA, peptide-binding domain"/>
    <property type="match status" value="1"/>
</dbReference>